<dbReference type="SFLD" id="SFLDS00003">
    <property type="entry name" value="Haloacid_Dehalogenase"/>
    <property type="match status" value="1"/>
</dbReference>
<keyword evidence="2" id="KW-1185">Reference proteome</keyword>
<name>A0A1C7PIM7_9BACT</name>
<dbReference type="PANTHER" id="PTHR18901">
    <property type="entry name" value="2-DEOXYGLUCOSE-6-PHOSPHATE PHOSPHATASE 2"/>
    <property type="match status" value="1"/>
</dbReference>
<organism evidence="1 2">
    <name type="scientific">Akkermansia glycaniphila</name>
    <dbReference type="NCBI Taxonomy" id="1679444"/>
    <lineage>
        <taxon>Bacteria</taxon>
        <taxon>Pseudomonadati</taxon>
        <taxon>Verrucomicrobiota</taxon>
        <taxon>Verrucomicrobiia</taxon>
        <taxon>Verrucomicrobiales</taxon>
        <taxon>Akkermansiaceae</taxon>
        <taxon>Akkermansia</taxon>
    </lineage>
</organism>
<proteinExistence type="predicted"/>
<dbReference type="RefSeq" id="WP_067772294.1">
    <property type="nucleotide sequence ID" value="NZ_LIGX01000002.1"/>
</dbReference>
<reference evidence="2" key="1">
    <citation type="submission" date="2016-09" db="EMBL/GenBank/DDBJ databases">
        <authorList>
            <person name="Koehorst J."/>
        </authorList>
    </citation>
    <scope>NUCLEOTIDE SEQUENCE [LARGE SCALE GENOMIC DNA]</scope>
</reference>
<sequence length="228" mass="25068">MTTDALHATIAASPQAIIFDFDGLLVDTEWAIYQSWARVYEREGHTLPLDLFNSCLGSGYTHWNPGEHLEKLTGKTYDWPAIDGLRQTEIVRDLEHEGLLPGALELLDHCAACGIPLAVASSSSRRWVGGWLEKLGIIHRFRGIFCRTDGYAVKPAPDLFLAALQCLGTPANRTLVLEDSRNGTLAAREAGIPCIVIPNRVTRHADLSPATARTDSLHSIHHRLAELS</sequence>
<dbReference type="Proteomes" id="UP000176204">
    <property type="component" value="Chromosome I"/>
</dbReference>
<dbReference type="SFLD" id="SFLDG01129">
    <property type="entry name" value="C1.5:_HAD__Beta-PGM__Phosphata"/>
    <property type="match status" value="1"/>
</dbReference>
<dbReference type="GO" id="GO:0016787">
    <property type="term" value="F:hydrolase activity"/>
    <property type="evidence" value="ECO:0007669"/>
    <property type="project" value="UniProtKB-KW"/>
</dbReference>
<dbReference type="InterPro" id="IPR006439">
    <property type="entry name" value="HAD-SF_hydro_IA"/>
</dbReference>
<evidence type="ECO:0000313" key="1">
    <source>
        <dbReference type="EMBL" id="SEH71151.1"/>
    </source>
</evidence>
<dbReference type="InterPro" id="IPR041492">
    <property type="entry name" value="HAD_2"/>
</dbReference>
<keyword evidence="1" id="KW-0378">Hydrolase</keyword>
<dbReference type="NCBIfam" id="TIGR01509">
    <property type="entry name" value="HAD-SF-IA-v3"/>
    <property type="match status" value="1"/>
</dbReference>
<dbReference type="SUPFAM" id="SSF56784">
    <property type="entry name" value="HAD-like"/>
    <property type="match status" value="1"/>
</dbReference>
<dbReference type="PANTHER" id="PTHR18901:SF38">
    <property type="entry name" value="PSEUDOURIDINE-5'-PHOSPHATASE"/>
    <property type="match status" value="1"/>
</dbReference>
<gene>
    <name evidence="1" type="ORF">PYTT_0153</name>
</gene>
<dbReference type="STRING" id="1679444.PYTT_0153"/>
<dbReference type="Gene3D" id="1.10.150.240">
    <property type="entry name" value="Putative phosphatase, domain 2"/>
    <property type="match status" value="1"/>
</dbReference>
<protein>
    <submittedName>
        <fullName evidence="1">Haloacid dehalogenase-like hydrolase</fullName>
    </submittedName>
</protein>
<dbReference type="InterPro" id="IPR036412">
    <property type="entry name" value="HAD-like_sf"/>
</dbReference>
<dbReference type="InterPro" id="IPR023214">
    <property type="entry name" value="HAD_sf"/>
</dbReference>
<dbReference type="OrthoDB" id="9797743at2"/>
<evidence type="ECO:0000313" key="2">
    <source>
        <dbReference type="Proteomes" id="UP000176204"/>
    </source>
</evidence>
<dbReference type="EMBL" id="LT629973">
    <property type="protein sequence ID" value="SEH71151.1"/>
    <property type="molecule type" value="Genomic_DNA"/>
</dbReference>
<dbReference type="KEGG" id="agl:PYTT_0153"/>
<dbReference type="Gene3D" id="3.40.50.1000">
    <property type="entry name" value="HAD superfamily/HAD-like"/>
    <property type="match status" value="1"/>
</dbReference>
<dbReference type="Pfam" id="PF13419">
    <property type="entry name" value="HAD_2"/>
    <property type="match status" value="1"/>
</dbReference>
<accession>A0A1C7PIM7</accession>
<dbReference type="AlphaFoldDB" id="A0A1C7PIM7"/>
<dbReference type="InterPro" id="IPR023198">
    <property type="entry name" value="PGP-like_dom2"/>
</dbReference>